<dbReference type="SUPFAM" id="SSF56281">
    <property type="entry name" value="Metallo-hydrolase/oxidoreductase"/>
    <property type="match status" value="1"/>
</dbReference>
<keyword evidence="2" id="KW-0378">Hydrolase</keyword>
<accession>A0AAE3VGZ9</accession>
<dbReference type="Gene3D" id="3.60.15.10">
    <property type="entry name" value="Ribonuclease Z/Hydroxyacylglutathione hydrolase-like"/>
    <property type="match status" value="1"/>
</dbReference>
<comment type="caution">
    <text evidence="2">The sequence shown here is derived from an EMBL/GenBank/DDBJ whole genome shotgun (WGS) entry which is preliminary data.</text>
</comment>
<dbReference type="GO" id="GO:0016787">
    <property type="term" value="F:hydrolase activity"/>
    <property type="evidence" value="ECO:0007669"/>
    <property type="project" value="UniProtKB-KW"/>
</dbReference>
<dbReference type="Pfam" id="PF00753">
    <property type="entry name" value="Lactamase_B"/>
    <property type="match status" value="1"/>
</dbReference>
<feature type="domain" description="Metallo-beta-lactamase" evidence="1">
    <location>
        <begin position="19"/>
        <end position="216"/>
    </location>
</feature>
<keyword evidence="3" id="KW-1185">Reference proteome</keyword>
<proteinExistence type="predicted"/>
<dbReference type="AlphaFoldDB" id="A0AAE3VGZ9"/>
<dbReference type="InterPro" id="IPR001279">
    <property type="entry name" value="Metallo-B-lactamas"/>
</dbReference>
<evidence type="ECO:0000313" key="2">
    <source>
        <dbReference type="EMBL" id="MDQ0290123.1"/>
    </source>
</evidence>
<dbReference type="PANTHER" id="PTHR42951">
    <property type="entry name" value="METALLO-BETA-LACTAMASE DOMAIN-CONTAINING"/>
    <property type="match status" value="1"/>
</dbReference>
<dbReference type="InterPro" id="IPR036866">
    <property type="entry name" value="RibonucZ/Hydroxyglut_hydro"/>
</dbReference>
<sequence length="291" mass="32108">MTLDVATNYCVHNVGAMPGSDAFLLVTAEMSALIDSGFSFCAETMVDNIAEVLGERPLDYVLLTHSHYDHASGSIYCKSRWPDVCIVASDYTAKIFAKESARAVMRELNAGAARLSGCSEWVDRLDELRVDRCVGEGDELSLGDMTLRVLAAPGHTRCCIMFYDPASALLISCETLGVLAGPGLVMPCCLVGYQQSLDALDRAMAMPIRRLLLPHHGVIEGDDCQDFLRASRYWLVETHRRVREAHAAGQSDAELRQLLRDLFYTDIAQLVQPEQAFDLNASYTIPLLLKE</sequence>
<dbReference type="Proteomes" id="UP001238163">
    <property type="component" value="Unassembled WGS sequence"/>
</dbReference>
<reference evidence="2" key="1">
    <citation type="submission" date="2023-07" db="EMBL/GenBank/DDBJ databases">
        <title>Genomic Encyclopedia of Type Strains, Phase IV (KMG-IV): sequencing the most valuable type-strain genomes for metagenomic binning, comparative biology and taxonomic classification.</title>
        <authorList>
            <person name="Goeker M."/>
        </authorList>
    </citation>
    <scope>NUCLEOTIDE SEQUENCE</scope>
    <source>
        <strain evidence="2">DSM 24202</strain>
    </source>
</reference>
<protein>
    <submittedName>
        <fullName evidence="2">Glyoxylase-like metal-dependent hydrolase (Beta-lactamase superfamily II)</fullName>
    </submittedName>
</protein>
<evidence type="ECO:0000259" key="1">
    <source>
        <dbReference type="SMART" id="SM00849"/>
    </source>
</evidence>
<dbReference type="SMART" id="SM00849">
    <property type="entry name" value="Lactamase_B"/>
    <property type="match status" value="1"/>
</dbReference>
<evidence type="ECO:0000313" key="3">
    <source>
        <dbReference type="Proteomes" id="UP001238163"/>
    </source>
</evidence>
<dbReference type="EMBL" id="JAUSVL010000001">
    <property type="protein sequence ID" value="MDQ0290123.1"/>
    <property type="molecule type" value="Genomic_DNA"/>
</dbReference>
<organism evidence="2 3">
    <name type="scientific">Oligosphaera ethanolica</name>
    <dbReference type="NCBI Taxonomy" id="760260"/>
    <lineage>
        <taxon>Bacteria</taxon>
        <taxon>Pseudomonadati</taxon>
        <taxon>Lentisphaerota</taxon>
        <taxon>Oligosphaeria</taxon>
        <taxon>Oligosphaerales</taxon>
        <taxon>Oligosphaeraceae</taxon>
        <taxon>Oligosphaera</taxon>
    </lineage>
</organism>
<dbReference type="InterPro" id="IPR050855">
    <property type="entry name" value="NDM-1-like"/>
</dbReference>
<dbReference type="RefSeq" id="WP_307261542.1">
    <property type="nucleotide sequence ID" value="NZ_JAUSVL010000001.1"/>
</dbReference>
<gene>
    <name evidence="2" type="ORF">J3R75_002230</name>
</gene>
<name>A0AAE3VGZ9_9BACT</name>
<dbReference type="CDD" id="cd06262">
    <property type="entry name" value="metallo-hydrolase-like_MBL-fold"/>
    <property type="match status" value="1"/>
</dbReference>